<evidence type="ECO:0008006" key="5">
    <source>
        <dbReference type="Google" id="ProtNLM"/>
    </source>
</evidence>
<reference evidence="2 4" key="2">
    <citation type="submission" date="2019-08" db="EMBL/GenBank/DDBJ databases">
        <title>Genome of Algoriphagus ratkowskyi IC026.</title>
        <authorList>
            <person name="Bowman J.P."/>
        </authorList>
    </citation>
    <scope>NUCLEOTIDE SEQUENCE [LARGE SCALE GENOMIC DNA]</scope>
    <source>
        <strain evidence="2 4">IC026</strain>
    </source>
</reference>
<evidence type="ECO:0000313" key="3">
    <source>
        <dbReference type="Proteomes" id="UP000249115"/>
    </source>
</evidence>
<sequence length="148" mass="16936">MDNKVKIQGNKIKVLQAYRDNDQMAVLMILLIIKQSIYGNSLSVNLKKVAFILDAVKKNVSVSKLSILLASPWEISDELRKKIILAHEKQYISIKEVNSVISFMLTDKGAELVEKVEKLDLLQETRKEIFHLCKGVKATELKNQQLIW</sequence>
<evidence type="ECO:0000313" key="1">
    <source>
        <dbReference type="EMBL" id="PZX59360.1"/>
    </source>
</evidence>
<accession>A0A2W7RLI4</accession>
<comment type="caution">
    <text evidence="1">The sequence shown here is derived from an EMBL/GenBank/DDBJ whole genome shotgun (WGS) entry which is preliminary data.</text>
</comment>
<dbReference type="OrthoDB" id="1260285at2"/>
<dbReference type="RefSeq" id="WP_086501256.1">
    <property type="nucleotide sequence ID" value="NZ_MSSV01000007.1"/>
</dbReference>
<gene>
    <name evidence="2" type="ORF">ESW18_11235</name>
    <name evidence="1" type="ORF">LV84_01391</name>
</gene>
<dbReference type="EMBL" id="QKZU01000004">
    <property type="protein sequence ID" value="PZX59360.1"/>
    <property type="molecule type" value="Genomic_DNA"/>
</dbReference>
<dbReference type="Proteomes" id="UP000249115">
    <property type="component" value="Unassembled WGS sequence"/>
</dbReference>
<protein>
    <recommendedName>
        <fullName evidence="5">DNA-binding MarR family transcriptional regulator</fullName>
    </recommendedName>
</protein>
<dbReference type="Proteomes" id="UP000321927">
    <property type="component" value="Unassembled WGS sequence"/>
</dbReference>
<dbReference type="EMBL" id="VORV01000007">
    <property type="protein sequence ID" value="TXD77374.1"/>
    <property type="molecule type" value="Genomic_DNA"/>
</dbReference>
<proteinExistence type="predicted"/>
<evidence type="ECO:0000313" key="4">
    <source>
        <dbReference type="Proteomes" id="UP000321927"/>
    </source>
</evidence>
<keyword evidence="4" id="KW-1185">Reference proteome</keyword>
<reference evidence="1 3" key="1">
    <citation type="submission" date="2018-06" db="EMBL/GenBank/DDBJ databases">
        <title>Genomic Encyclopedia of Archaeal and Bacterial Type Strains, Phase II (KMG-II): from individual species to whole genera.</title>
        <authorList>
            <person name="Goeker M."/>
        </authorList>
    </citation>
    <scope>NUCLEOTIDE SEQUENCE [LARGE SCALE GENOMIC DNA]</scope>
    <source>
        <strain evidence="1 3">DSM 22686</strain>
    </source>
</reference>
<organism evidence="1 3">
    <name type="scientific">Algoriphagus ratkowskyi</name>
    <dbReference type="NCBI Taxonomy" id="57028"/>
    <lineage>
        <taxon>Bacteria</taxon>
        <taxon>Pseudomonadati</taxon>
        <taxon>Bacteroidota</taxon>
        <taxon>Cytophagia</taxon>
        <taxon>Cytophagales</taxon>
        <taxon>Cyclobacteriaceae</taxon>
        <taxon>Algoriphagus</taxon>
    </lineage>
</organism>
<evidence type="ECO:0000313" key="2">
    <source>
        <dbReference type="EMBL" id="TXD77374.1"/>
    </source>
</evidence>
<dbReference type="AlphaFoldDB" id="A0A2W7RLI4"/>
<name>A0A2W7RLI4_9BACT</name>